<feature type="region of interest" description="Disordered" evidence="1">
    <location>
        <begin position="213"/>
        <end position="236"/>
    </location>
</feature>
<dbReference type="Proteomes" id="UP001217089">
    <property type="component" value="Unassembled WGS sequence"/>
</dbReference>
<organism evidence="2 3">
    <name type="scientific">Tegillarca granosa</name>
    <name type="common">Malaysian cockle</name>
    <name type="synonym">Anadara granosa</name>
    <dbReference type="NCBI Taxonomy" id="220873"/>
    <lineage>
        <taxon>Eukaryota</taxon>
        <taxon>Metazoa</taxon>
        <taxon>Spiralia</taxon>
        <taxon>Lophotrochozoa</taxon>
        <taxon>Mollusca</taxon>
        <taxon>Bivalvia</taxon>
        <taxon>Autobranchia</taxon>
        <taxon>Pteriomorphia</taxon>
        <taxon>Arcoida</taxon>
        <taxon>Arcoidea</taxon>
        <taxon>Arcidae</taxon>
        <taxon>Tegillarca</taxon>
    </lineage>
</organism>
<dbReference type="EMBL" id="JARBDR010000018">
    <property type="protein sequence ID" value="KAJ8322103.1"/>
    <property type="molecule type" value="Genomic_DNA"/>
</dbReference>
<sequence length="236" mass="26274">MNELDRELKNFLNRRDDGATQTQDAVHACEQGMTDEIKNKMKNRFESQNGVLDLETGFTHVLHFLGSLGVVAHTPRDPKEANAIMKIAVDEVTGYLSENFPPPQDVNVPSKRGDTLPQGTEQDMALEGIFHVICSFNRQSWKQVVTDFDQVIDEGLWVVRNTSSLLRSIRVIVALEGGDDAKIKKAFDHAQAIRERVEKAIAAYLTDRKSVISENSQNTDQSGGSKRVLHGLSKDG</sequence>
<accession>A0ABQ9FXX3</accession>
<protein>
    <submittedName>
        <fullName evidence="2">Uncharacterized protein</fullName>
    </submittedName>
</protein>
<proteinExistence type="predicted"/>
<reference evidence="2 3" key="1">
    <citation type="submission" date="2022-12" db="EMBL/GenBank/DDBJ databases">
        <title>Chromosome-level genome of Tegillarca granosa.</title>
        <authorList>
            <person name="Kim J."/>
        </authorList>
    </citation>
    <scope>NUCLEOTIDE SEQUENCE [LARGE SCALE GENOMIC DNA]</scope>
    <source>
        <strain evidence="2">Teg-2019</strain>
        <tissue evidence="2">Adductor muscle</tissue>
    </source>
</reference>
<comment type="caution">
    <text evidence="2">The sequence shown here is derived from an EMBL/GenBank/DDBJ whole genome shotgun (WGS) entry which is preliminary data.</text>
</comment>
<evidence type="ECO:0000256" key="1">
    <source>
        <dbReference type="SAM" id="MobiDB-lite"/>
    </source>
</evidence>
<keyword evidence="3" id="KW-1185">Reference proteome</keyword>
<gene>
    <name evidence="2" type="ORF">KUTeg_000574</name>
</gene>
<evidence type="ECO:0000313" key="2">
    <source>
        <dbReference type="EMBL" id="KAJ8322103.1"/>
    </source>
</evidence>
<evidence type="ECO:0000313" key="3">
    <source>
        <dbReference type="Proteomes" id="UP001217089"/>
    </source>
</evidence>
<name>A0ABQ9FXX3_TEGGR</name>
<feature type="compositionally biased region" description="Polar residues" evidence="1">
    <location>
        <begin position="213"/>
        <end position="224"/>
    </location>
</feature>